<dbReference type="SUPFAM" id="SSF56091">
    <property type="entry name" value="DNA ligase/mRNA capping enzyme, catalytic domain"/>
    <property type="match status" value="1"/>
</dbReference>
<geneLocation type="plasmid" evidence="1">
    <name>pPE1B</name>
</geneLocation>
<dbReference type="SUPFAM" id="SSF53335">
    <property type="entry name" value="S-adenosyl-L-methionine-dependent methyltransferases"/>
    <property type="match status" value="1"/>
</dbReference>
<name>Q9HFH9_PICET</name>
<dbReference type="Gene3D" id="3.40.50.150">
    <property type="entry name" value="Vaccinia Virus protein VP39"/>
    <property type="match status" value="1"/>
</dbReference>
<reference evidence="1" key="1">
    <citation type="journal article" date="2001" name="Yeast">
        <title>Genome organization of the linear cytoplasmic element pPE1B from Pichia etchellsii.</title>
        <authorList>
            <person name="Klassen R."/>
            <person name="Tontsidou L."/>
            <person name="Larsen M."/>
            <person name="Meinhardt F."/>
        </authorList>
    </citation>
    <scope>NUCLEOTIDE SEQUENCE</scope>
    <source>
        <strain evidence="1">CBS2011</strain>
        <plasmid evidence="1">pPE1B</plasmid>
    </source>
</reference>
<dbReference type="Gene3D" id="3.30.470.30">
    <property type="entry name" value="DNA ligase/mRNA capping enzyme"/>
    <property type="match status" value="1"/>
</dbReference>
<sequence length="565" mass="67253">MSFKNIAKLANKLESNLVDIELEVRFKIPPPLYFKADVNKTITYYNSNIYNSITFRSYDSININTKELIKSEKINGIMVYLSVEQNYVKNDLKIPLLITNKRKISRMIINDDPLTEIIKCDNEYTMEIEFDITNYYKVNDIIHKYKCYYYPIQKPMEISSNNLARKLIKIDNWSIAPKADGIHVLVIENNKSRILLFDNGTIRSINNKTNRKMIEPVNIFEAELIDNKLLYYDCLMYNKENILYKNYKERRKYIKKNKKEAYIFKSFDDLKNIFDYKFKYKIDGFVITNIYNRNKIYKSKFINTVDLRYNKGFLYLENETESTRIPKNNTNLENDKIYEFDMNLNVIKERPDKNIANYKFPYDDNPLYNIVTGYGVPSLRVYHNKIKFELLKLLKNKNLLDIGSGKGGDINKWINLKFEKVYAVDPNLDLRSRNKNIIGINKNVKDLPNFIKYDCVSILFVPWNDEFIKIISKVKEAIIIIMNKPINYECENYKCSVKNNKIFLDIKNTETGEEIIEYQCDISLLKNKLKKYSIKEIDNYMEFGTESEIILSRMYSYYYIKEKDE</sequence>
<evidence type="ECO:0000313" key="1">
    <source>
        <dbReference type="EMBL" id="CAC08222.1"/>
    </source>
</evidence>
<proteinExistence type="predicted"/>
<protein>
    <submittedName>
        <fullName evidence="1">Putative mRNA capping-enzyme</fullName>
    </submittedName>
</protein>
<dbReference type="InterPro" id="IPR029063">
    <property type="entry name" value="SAM-dependent_MTases_sf"/>
</dbReference>
<organism evidence="1">
    <name type="scientific">Pichia etchellsii</name>
    <name type="common">Yeast</name>
    <dbReference type="NCBI Taxonomy" id="28550"/>
    <lineage>
        <taxon>Eukaryota</taxon>
        <taxon>Fungi</taxon>
        <taxon>Dikarya</taxon>
        <taxon>Ascomycota</taxon>
        <taxon>Saccharomycotina</taxon>
        <taxon>Pichiomycetes</taxon>
        <taxon>Debaryomycetaceae</taxon>
        <taxon>Schwanniomyces</taxon>
    </lineage>
</organism>
<dbReference type="EMBL" id="AJ278986">
    <property type="protein sequence ID" value="CAC08222.1"/>
    <property type="molecule type" value="Genomic_DNA"/>
</dbReference>
<keyword evidence="1" id="KW-0614">Plasmid</keyword>
<accession>Q9HFH9</accession>
<dbReference type="AlphaFoldDB" id="Q9HFH9"/>